<comment type="caution">
    <text evidence="15">The sequence shown here is derived from an EMBL/GenBank/DDBJ whole genome shotgun (WGS) entry which is preliminary data.</text>
</comment>
<evidence type="ECO:0000256" key="7">
    <source>
        <dbReference type="ARBA" id="ARBA00023136"/>
    </source>
</evidence>
<feature type="transmembrane region" description="Helical" evidence="13">
    <location>
        <begin position="188"/>
        <end position="214"/>
    </location>
</feature>
<keyword evidence="6" id="KW-0297">G-protein coupled receptor</keyword>
<feature type="compositionally biased region" description="Polar residues" evidence="12">
    <location>
        <begin position="404"/>
        <end position="422"/>
    </location>
</feature>
<dbReference type="InterPro" id="IPR017452">
    <property type="entry name" value="GPCR_Rhodpsn_7TM"/>
</dbReference>
<dbReference type="PRINTS" id="PR00237">
    <property type="entry name" value="GPCRRHODOPSN"/>
</dbReference>
<feature type="transmembrane region" description="Helical" evidence="13">
    <location>
        <begin position="29"/>
        <end position="49"/>
    </location>
</feature>
<keyword evidence="16" id="KW-1185">Reference proteome</keyword>
<feature type="compositionally biased region" description="Polar residues" evidence="12">
    <location>
        <begin position="367"/>
        <end position="378"/>
    </location>
</feature>
<evidence type="ECO:0000259" key="14">
    <source>
        <dbReference type="PROSITE" id="PS50262"/>
    </source>
</evidence>
<keyword evidence="11" id="KW-0807">Transducer</keyword>
<evidence type="ECO:0000256" key="1">
    <source>
        <dbReference type="ARBA" id="ARBA00004651"/>
    </source>
</evidence>
<evidence type="ECO:0000256" key="11">
    <source>
        <dbReference type="ARBA" id="ARBA00023224"/>
    </source>
</evidence>
<evidence type="ECO:0000256" key="4">
    <source>
        <dbReference type="ARBA" id="ARBA00022692"/>
    </source>
</evidence>
<dbReference type="PRINTS" id="PR01533">
    <property type="entry name" value="CYSLTRECPTR"/>
</dbReference>
<gene>
    <name evidence="15" type="primary">CYSLTR1</name>
    <name evidence="15" type="ORF">P7K49_038695</name>
</gene>
<dbReference type="SUPFAM" id="SSF81321">
    <property type="entry name" value="Family A G protein-coupled receptor-like"/>
    <property type="match status" value="1"/>
</dbReference>
<name>A0ABQ9TFF4_SAGOE</name>
<feature type="compositionally biased region" description="Basic and acidic residues" evidence="12">
    <location>
        <begin position="384"/>
        <end position="398"/>
    </location>
</feature>
<evidence type="ECO:0000256" key="2">
    <source>
        <dbReference type="ARBA" id="ARBA00014110"/>
    </source>
</evidence>
<dbReference type="InterPro" id="IPR004071">
    <property type="entry name" value="Cyst_leuk_rcpt"/>
</dbReference>
<feature type="transmembrane region" description="Helical" evidence="13">
    <location>
        <begin position="277"/>
        <end position="297"/>
    </location>
</feature>
<keyword evidence="8" id="KW-1015">Disulfide bond</keyword>
<accession>A0ABQ9TFF4</accession>
<dbReference type="Pfam" id="PF00001">
    <property type="entry name" value="7tm_1"/>
    <property type="match status" value="1"/>
</dbReference>
<keyword evidence="7 13" id="KW-0472">Membrane</keyword>
<feature type="domain" description="G-protein coupled receptors family 1 profile" evidence="14">
    <location>
        <begin position="40"/>
        <end position="295"/>
    </location>
</feature>
<dbReference type="PANTHER" id="PTHR24231:SF45">
    <property type="entry name" value="CYSTEINYL LEUKOTRIENE RECEPTOR 1"/>
    <property type="match status" value="1"/>
</dbReference>
<feature type="region of interest" description="Disordered" evidence="12">
    <location>
        <begin position="346"/>
        <end position="438"/>
    </location>
</feature>
<evidence type="ECO:0000256" key="6">
    <source>
        <dbReference type="ARBA" id="ARBA00023040"/>
    </source>
</evidence>
<dbReference type="InterPro" id="IPR013310">
    <property type="entry name" value="CLT1_recept"/>
</dbReference>
<evidence type="ECO:0000256" key="13">
    <source>
        <dbReference type="SAM" id="Phobius"/>
    </source>
</evidence>
<evidence type="ECO:0000256" key="9">
    <source>
        <dbReference type="ARBA" id="ARBA00023170"/>
    </source>
</evidence>
<evidence type="ECO:0000313" key="16">
    <source>
        <dbReference type="Proteomes" id="UP001266305"/>
    </source>
</evidence>
<dbReference type="InterPro" id="IPR000276">
    <property type="entry name" value="GPCR_Rhodpsn"/>
</dbReference>
<evidence type="ECO:0000313" key="15">
    <source>
        <dbReference type="EMBL" id="KAK2083459.1"/>
    </source>
</evidence>
<evidence type="ECO:0000256" key="12">
    <source>
        <dbReference type="SAM" id="MobiDB-lite"/>
    </source>
</evidence>
<keyword evidence="10" id="KW-0325">Glycoprotein</keyword>
<organism evidence="15 16">
    <name type="scientific">Saguinus oedipus</name>
    <name type="common">Cotton-top tamarin</name>
    <name type="synonym">Oedipomidas oedipus</name>
    <dbReference type="NCBI Taxonomy" id="9490"/>
    <lineage>
        <taxon>Eukaryota</taxon>
        <taxon>Metazoa</taxon>
        <taxon>Chordata</taxon>
        <taxon>Craniata</taxon>
        <taxon>Vertebrata</taxon>
        <taxon>Euteleostomi</taxon>
        <taxon>Mammalia</taxon>
        <taxon>Eutheria</taxon>
        <taxon>Euarchontoglires</taxon>
        <taxon>Primates</taxon>
        <taxon>Haplorrhini</taxon>
        <taxon>Platyrrhini</taxon>
        <taxon>Cebidae</taxon>
        <taxon>Callitrichinae</taxon>
        <taxon>Saguinus</taxon>
    </lineage>
</organism>
<dbReference type="EMBL" id="JASSZA010000023">
    <property type="protein sequence ID" value="KAK2083459.1"/>
    <property type="molecule type" value="Genomic_DNA"/>
</dbReference>
<feature type="transmembrane region" description="Helical" evidence="13">
    <location>
        <begin position="61"/>
        <end position="85"/>
    </location>
</feature>
<dbReference type="PANTHER" id="PTHR24231">
    <property type="entry name" value="PURINOCEPTOR-RELATED G-PROTEIN COUPLED RECEPTOR"/>
    <property type="match status" value="1"/>
</dbReference>
<dbReference type="Proteomes" id="UP001266305">
    <property type="component" value="Unassembled WGS sequence"/>
</dbReference>
<protein>
    <recommendedName>
        <fullName evidence="2">Cysteinyl leukotriene receptor 1</fullName>
    </recommendedName>
</protein>
<dbReference type="PROSITE" id="PS50262">
    <property type="entry name" value="G_PROTEIN_RECEP_F1_2"/>
    <property type="match status" value="1"/>
</dbReference>
<dbReference type="CDD" id="cd15158">
    <property type="entry name" value="7tmA_CysLTR1"/>
    <property type="match status" value="1"/>
</dbReference>
<dbReference type="Gene3D" id="1.20.1070.10">
    <property type="entry name" value="Rhodopsin 7-helix transmembrane proteins"/>
    <property type="match status" value="1"/>
</dbReference>
<evidence type="ECO:0000256" key="5">
    <source>
        <dbReference type="ARBA" id="ARBA00022989"/>
    </source>
</evidence>
<feature type="transmembrane region" description="Helical" evidence="13">
    <location>
        <begin position="140"/>
        <end position="160"/>
    </location>
</feature>
<keyword evidence="9 15" id="KW-0675">Receptor</keyword>
<feature type="transmembrane region" description="Helical" evidence="13">
    <location>
        <begin position="234"/>
        <end position="251"/>
    </location>
</feature>
<evidence type="ECO:0000256" key="8">
    <source>
        <dbReference type="ARBA" id="ARBA00023157"/>
    </source>
</evidence>
<evidence type="ECO:0000256" key="3">
    <source>
        <dbReference type="ARBA" id="ARBA00022475"/>
    </source>
</evidence>
<sequence length="478" mass="54720">MDGTGNLTVSSAICHDTIDEFRNQVYSTLYSMISVVGFFGNGFVLYVLIKTYHEKSAFQIYMINLAIADLLCVCTLPLRVVYYVHKGIWFFGDFLCRLSTYALYVNLYCSIFFMTAMSFFRCIAIVFPVRNINLVTQKKARFVCVGIWIFVILASSPFLITKSYKDEKNNTKCFEPPQDNQTKNHVLILHYVSLFLGFIIPFVIIIVCYTMIILTLLKKSMKKNLSSHKKAIRMIMVVTAAFLVSFMPYHIQRTIHLHFLHNETKPCDSVLRMQKSVVITLSLAASNCCFDPLLYFFSGGNFRRRLSTFRKHSLSSMTYVPRKKASLPEKGEEICKSFGTKNPAYYTRRVTRSQQQPTPEKSKKYPLQQTRSSGSETEQLVGFSDREMKNTADRDESPPRTGKALSSESDIDISSPNVSHNESIAKDTSLKNSGNDLSHRPKHLSFHESCNFNMKCLTPGYNSLGRLTRKHERHFSIL</sequence>
<dbReference type="PRINTS" id="PR01902">
    <property type="entry name" value="CYSLT1RECPTR"/>
</dbReference>
<keyword evidence="3" id="KW-1003">Cell membrane</keyword>
<comment type="subcellular location">
    <subcellularLocation>
        <location evidence="1">Cell membrane</location>
        <topology evidence="1">Multi-pass membrane protein</topology>
    </subcellularLocation>
</comment>
<proteinExistence type="predicted"/>
<evidence type="ECO:0000256" key="10">
    <source>
        <dbReference type="ARBA" id="ARBA00023180"/>
    </source>
</evidence>
<feature type="transmembrane region" description="Helical" evidence="13">
    <location>
        <begin position="105"/>
        <end position="128"/>
    </location>
</feature>
<keyword evidence="5 13" id="KW-1133">Transmembrane helix</keyword>
<keyword evidence="4 13" id="KW-0812">Transmembrane</keyword>
<reference evidence="15 16" key="1">
    <citation type="submission" date="2023-05" db="EMBL/GenBank/DDBJ databases">
        <title>B98-5 Cell Line De Novo Hybrid Assembly: An Optical Mapping Approach.</title>
        <authorList>
            <person name="Kananen K."/>
            <person name="Auerbach J.A."/>
            <person name="Kautto E."/>
            <person name="Blachly J.S."/>
        </authorList>
    </citation>
    <scope>NUCLEOTIDE SEQUENCE [LARGE SCALE GENOMIC DNA]</scope>
    <source>
        <strain evidence="15">B95-8</strain>
        <tissue evidence="15">Cell line</tissue>
    </source>
</reference>